<name>A0A914N674_MELIC</name>
<keyword evidence="2" id="KW-1185">Reference proteome</keyword>
<dbReference type="AlphaFoldDB" id="A0A914N674"/>
<evidence type="ECO:0000313" key="3">
    <source>
        <dbReference type="WBParaSite" id="Minc3s04226g35786"/>
    </source>
</evidence>
<proteinExistence type="predicted"/>
<feature type="domain" description="Fungal lipase-type" evidence="1">
    <location>
        <begin position="54"/>
        <end position="132"/>
    </location>
</feature>
<evidence type="ECO:0000313" key="2">
    <source>
        <dbReference type="Proteomes" id="UP000887563"/>
    </source>
</evidence>
<dbReference type="InterPro" id="IPR029058">
    <property type="entry name" value="AB_hydrolase_fold"/>
</dbReference>
<dbReference type="Proteomes" id="UP000887563">
    <property type="component" value="Unplaced"/>
</dbReference>
<sequence>MTSKSTRETLAKTFSLHRGFCLYLGPKVKIIAHSKERVELIRMTSKSTRETLAKPSLCTGITGHSLGGALAAIAAAKLVHLNRIPQDRVKLVTFGQPRTGDSGFAARMATELSFFNYRVVRARDLVVHIPPRVYEDYAHYRTEIFYDNEMKPGEPWKRCVGGDEDKDCANKYGQDFNNMTT</sequence>
<accession>A0A914N674</accession>
<dbReference type="PANTHER" id="PTHR45908">
    <property type="entry name" value="PROTEIN CBG11750-RELATED"/>
    <property type="match status" value="1"/>
</dbReference>
<dbReference type="Pfam" id="PF01764">
    <property type="entry name" value="Lipase_3"/>
    <property type="match status" value="1"/>
</dbReference>
<dbReference type="Gene3D" id="3.40.50.1820">
    <property type="entry name" value="alpha/beta hydrolase"/>
    <property type="match status" value="1"/>
</dbReference>
<dbReference type="InterPro" id="IPR002921">
    <property type="entry name" value="Fungal_lipase-type"/>
</dbReference>
<dbReference type="GO" id="GO:0006629">
    <property type="term" value="P:lipid metabolic process"/>
    <property type="evidence" value="ECO:0007669"/>
    <property type="project" value="InterPro"/>
</dbReference>
<dbReference type="SUPFAM" id="SSF53474">
    <property type="entry name" value="alpha/beta-Hydrolases"/>
    <property type="match status" value="1"/>
</dbReference>
<protein>
    <submittedName>
        <fullName evidence="3">Fungal lipase-like domain-containing protein</fullName>
    </submittedName>
</protein>
<reference evidence="3" key="1">
    <citation type="submission" date="2022-11" db="UniProtKB">
        <authorList>
            <consortium name="WormBaseParasite"/>
        </authorList>
    </citation>
    <scope>IDENTIFICATION</scope>
</reference>
<dbReference type="WBParaSite" id="Minc3s04226g35786">
    <property type="protein sequence ID" value="Minc3s04226g35786"/>
    <property type="gene ID" value="Minc3s04226g35786"/>
</dbReference>
<organism evidence="2 3">
    <name type="scientific">Meloidogyne incognita</name>
    <name type="common">Southern root-knot nematode worm</name>
    <name type="synonym">Oxyuris incognita</name>
    <dbReference type="NCBI Taxonomy" id="6306"/>
    <lineage>
        <taxon>Eukaryota</taxon>
        <taxon>Metazoa</taxon>
        <taxon>Ecdysozoa</taxon>
        <taxon>Nematoda</taxon>
        <taxon>Chromadorea</taxon>
        <taxon>Rhabditida</taxon>
        <taxon>Tylenchina</taxon>
        <taxon>Tylenchomorpha</taxon>
        <taxon>Tylenchoidea</taxon>
        <taxon>Meloidogynidae</taxon>
        <taxon>Meloidogyninae</taxon>
        <taxon>Meloidogyne</taxon>
        <taxon>Meloidogyne incognita group</taxon>
    </lineage>
</organism>
<evidence type="ECO:0000259" key="1">
    <source>
        <dbReference type="Pfam" id="PF01764"/>
    </source>
</evidence>